<feature type="non-terminal residue" evidence="1">
    <location>
        <position position="137"/>
    </location>
</feature>
<keyword evidence="2" id="KW-1185">Reference proteome</keyword>
<accession>A0AA38GAE6</accession>
<name>A0AA38GAE6_TAXCH</name>
<proteinExistence type="predicted"/>
<evidence type="ECO:0000313" key="1">
    <source>
        <dbReference type="EMBL" id="KAH9319662.1"/>
    </source>
</evidence>
<comment type="caution">
    <text evidence="1">The sequence shown here is derived from an EMBL/GenBank/DDBJ whole genome shotgun (WGS) entry which is preliminary data.</text>
</comment>
<dbReference type="EMBL" id="JAHRHJ020000004">
    <property type="protein sequence ID" value="KAH9319662.1"/>
    <property type="molecule type" value="Genomic_DNA"/>
</dbReference>
<dbReference type="AlphaFoldDB" id="A0AA38GAE6"/>
<sequence>DNLDHFIVDVAQNVTNRHPGLLSKFPLFSRLKINLWGTMPGMEEACSKLQSTPLNSLMIMPNYSYAERDAIAYLCTLATAVQKLPREQKRFLTYHRLAWNILSQSEQVKKSPGWQVQLLVWIFCCWQWKDQINVIIK</sequence>
<gene>
    <name evidence="1" type="ORF">KI387_021431</name>
</gene>
<feature type="non-terminal residue" evidence="1">
    <location>
        <position position="1"/>
    </location>
</feature>
<protein>
    <submittedName>
        <fullName evidence="1">Uncharacterized protein</fullName>
    </submittedName>
</protein>
<reference evidence="1 2" key="1">
    <citation type="journal article" date="2021" name="Nat. Plants">
        <title>The Taxus genome provides insights into paclitaxel biosynthesis.</title>
        <authorList>
            <person name="Xiong X."/>
            <person name="Gou J."/>
            <person name="Liao Q."/>
            <person name="Li Y."/>
            <person name="Zhou Q."/>
            <person name="Bi G."/>
            <person name="Li C."/>
            <person name="Du R."/>
            <person name="Wang X."/>
            <person name="Sun T."/>
            <person name="Guo L."/>
            <person name="Liang H."/>
            <person name="Lu P."/>
            <person name="Wu Y."/>
            <person name="Zhang Z."/>
            <person name="Ro D.K."/>
            <person name="Shang Y."/>
            <person name="Huang S."/>
            <person name="Yan J."/>
        </authorList>
    </citation>
    <scope>NUCLEOTIDE SEQUENCE [LARGE SCALE GENOMIC DNA]</scope>
    <source>
        <strain evidence="1">Ta-2019</strain>
    </source>
</reference>
<organism evidence="1 2">
    <name type="scientific">Taxus chinensis</name>
    <name type="common">Chinese yew</name>
    <name type="synonym">Taxus wallichiana var. chinensis</name>
    <dbReference type="NCBI Taxonomy" id="29808"/>
    <lineage>
        <taxon>Eukaryota</taxon>
        <taxon>Viridiplantae</taxon>
        <taxon>Streptophyta</taxon>
        <taxon>Embryophyta</taxon>
        <taxon>Tracheophyta</taxon>
        <taxon>Spermatophyta</taxon>
        <taxon>Pinopsida</taxon>
        <taxon>Pinidae</taxon>
        <taxon>Conifers II</taxon>
        <taxon>Cupressales</taxon>
        <taxon>Taxaceae</taxon>
        <taxon>Taxus</taxon>
    </lineage>
</organism>
<dbReference type="Proteomes" id="UP000824469">
    <property type="component" value="Unassembled WGS sequence"/>
</dbReference>
<evidence type="ECO:0000313" key="2">
    <source>
        <dbReference type="Proteomes" id="UP000824469"/>
    </source>
</evidence>